<dbReference type="OrthoDB" id="9766796at2"/>
<evidence type="ECO:0000256" key="2">
    <source>
        <dbReference type="ARBA" id="ARBA00007330"/>
    </source>
</evidence>
<gene>
    <name evidence="8" type="ORF">H1P_1260005</name>
</gene>
<evidence type="ECO:0000256" key="3">
    <source>
        <dbReference type="ARBA" id="ARBA00022630"/>
    </source>
</evidence>
<dbReference type="AlphaFoldDB" id="A0A563VKE1"/>
<dbReference type="InterPro" id="IPR036188">
    <property type="entry name" value="FAD/NAD-bd_sf"/>
</dbReference>
<evidence type="ECO:0000256" key="1">
    <source>
        <dbReference type="ARBA" id="ARBA00001974"/>
    </source>
</evidence>
<comment type="similarity">
    <text evidence="2">Belongs to the FAD-dependent glycerol-3-phosphate dehydrogenase family.</text>
</comment>
<protein>
    <submittedName>
        <fullName evidence="8">Aerobic glycerol-3-phosphate dehydrogenase</fullName>
        <ecNumber evidence="8">1.1.5.3</ecNumber>
    </submittedName>
</protein>
<keyword evidence="3" id="KW-0285">Flavoprotein</keyword>
<evidence type="ECO:0000256" key="5">
    <source>
        <dbReference type="ARBA" id="ARBA00023002"/>
    </source>
</evidence>
<dbReference type="Pfam" id="PF01266">
    <property type="entry name" value="DAO"/>
    <property type="match status" value="1"/>
</dbReference>
<dbReference type="Proteomes" id="UP000320055">
    <property type="component" value="Unassembled WGS sequence"/>
</dbReference>
<dbReference type="EMBL" id="CAACVJ010000031">
    <property type="protein sequence ID" value="VEP11914.1"/>
    <property type="molecule type" value="Genomic_DNA"/>
</dbReference>
<feature type="domain" description="FAD dependent oxidoreductase" evidence="6">
    <location>
        <begin position="14"/>
        <end position="370"/>
    </location>
</feature>
<dbReference type="InterPro" id="IPR006076">
    <property type="entry name" value="FAD-dep_OxRdtase"/>
</dbReference>
<keyword evidence="5 8" id="KW-0560">Oxidoreductase</keyword>
<name>A0A563VKE1_9CYAN</name>
<dbReference type="GO" id="GO:0046168">
    <property type="term" value="P:glycerol-3-phosphate catabolic process"/>
    <property type="evidence" value="ECO:0007669"/>
    <property type="project" value="TreeGrafter"/>
</dbReference>
<evidence type="ECO:0000313" key="9">
    <source>
        <dbReference type="Proteomes" id="UP000320055"/>
    </source>
</evidence>
<accession>A0A563VKE1</accession>
<keyword evidence="9" id="KW-1185">Reference proteome</keyword>
<evidence type="ECO:0000259" key="7">
    <source>
        <dbReference type="Pfam" id="PF16901"/>
    </source>
</evidence>
<feature type="domain" description="Alpha-glycerophosphate oxidase C-terminal" evidence="7">
    <location>
        <begin position="419"/>
        <end position="534"/>
    </location>
</feature>
<dbReference type="SUPFAM" id="SSF51905">
    <property type="entry name" value="FAD/NAD(P)-binding domain"/>
    <property type="match status" value="1"/>
</dbReference>
<organism evidence="8 9">
    <name type="scientific">Hyella patelloides LEGE 07179</name>
    <dbReference type="NCBI Taxonomy" id="945734"/>
    <lineage>
        <taxon>Bacteria</taxon>
        <taxon>Bacillati</taxon>
        <taxon>Cyanobacteriota</taxon>
        <taxon>Cyanophyceae</taxon>
        <taxon>Pleurocapsales</taxon>
        <taxon>Hyellaceae</taxon>
        <taxon>Hyella</taxon>
    </lineage>
</organism>
<dbReference type="InterPro" id="IPR000447">
    <property type="entry name" value="G3P_DH_FAD-dep"/>
</dbReference>
<dbReference type="GO" id="GO:0004368">
    <property type="term" value="F:glycerol-3-phosphate dehydrogenase (quinone) activity"/>
    <property type="evidence" value="ECO:0007669"/>
    <property type="project" value="UniProtKB-EC"/>
</dbReference>
<evidence type="ECO:0000313" key="8">
    <source>
        <dbReference type="EMBL" id="VEP11914.1"/>
    </source>
</evidence>
<dbReference type="Pfam" id="PF16901">
    <property type="entry name" value="DAO_C"/>
    <property type="match status" value="1"/>
</dbReference>
<dbReference type="Gene3D" id="3.30.9.10">
    <property type="entry name" value="D-Amino Acid Oxidase, subunit A, domain 2"/>
    <property type="match status" value="1"/>
</dbReference>
<dbReference type="Gene3D" id="1.10.8.870">
    <property type="entry name" value="Alpha-glycerophosphate oxidase, cap domain"/>
    <property type="match status" value="1"/>
</dbReference>
<dbReference type="PRINTS" id="PR01001">
    <property type="entry name" value="FADG3PDH"/>
</dbReference>
<dbReference type="PANTHER" id="PTHR11985">
    <property type="entry name" value="GLYCEROL-3-PHOSPHATE DEHYDROGENASE"/>
    <property type="match status" value="1"/>
</dbReference>
<dbReference type="EC" id="1.1.5.3" evidence="8"/>
<evidence type="ECO:0000259" key="6">
    <source>
        <dbReference type="Pfam" id="PF01266"/>
    </source>
</evidence>
<dbReference type="InterPro" id="IPR038299">
    <property type="entry name" value="DAO_C_sf"/>
</dbReference>
<dbReference type="PANTHER" id="PTHR11985:SF15">
    <property type="entry name" value="GLYCEROL-3-PHOSPHATE DEHYDROGENASE, MITOCHONDRIAL"/>
    <property type="match status" value="1"/>
</dbReference>
<dbReference type="Gene3D" id="3.50.50.60">
    <property type="entry name" value="FAD/NAD(P)-binding domain"/>
    <property type="match status" value="1"/>
</dbReference>
<comment type="cofactor">
    <cofactor evidence="1">
        <name>FAD</name>
        <dbReference type="ChEBI" id="CHEBI:57692"/>
    </cofactor>
</comment>
<dbReference type="InterPro" id="IPR031656">
    <property type="entry name" value="DAO_C"/>
</dbReference>
<keyword evidence="4" id="KW-0274">FAD</keyword>
<proteinExistence type="inferred from homology"/>
<dbReference type="RefSeq" id="WP_144869739.1">
    <property type="nucleotide sequence ID" value="NZ_LR213879.1"/>
</dbReference>
<sequence length="554" mass="61610">MKRNLVQLSENVYDLVIVGGGIYGACVAWEASLRGLSVALVEKADFGSATSANSFKIIHGGLRYLQQADFKRMRESIQERTTLMRIAPHLVHPLPILVPTYGHGIKGKEALGLAMKINDLISCDRNLLNDPQKHIPRGRTISTQECQQLLPNIPHQRLTGGAIFHDAQVYNSERLTLAFIRSAEEAGAKVANYTEVIGFLQTGNCVAGVQVKDTLTGNQFEIRAKTVVNTCGPWLNRVLGLLKPQSVKIQFAKAMNLVLRRSLLENYAVGLTHRDLALRASEADRQSKSSRFLFIAPWQNKSMVGTYYTAYDGEPDAFRITNQDITNFLEQINQTYPSANLKLDDVAFVHGGLLPQTDFDAQTTEPVLSKHYQLRDYSQEGLKGLISVVGVKYTTARDVAQKTVDLIFKSWKQKTPRSISAQVPLYGGKIANFNSFLDRAINSNSSGLSKGVIRRLVYNYGSAYPNVLKYLKQDGDRAVLQAEVLYAVHEEMAQKLSDVILRRTGLGSAGYPGDRELKLCAETMGRELGWSDRKIEQELAEIERVYPNLSVVSV</sequence>
<evidence type="ECO:0000256" key="4">
    <source>
        <dbReference type="ARBA" id="ARBA00022827"/>
    </source>
</evidence>
<reference evidence="8 9" key="1">
    <citation type="submission" date="2019-01" db="EMBL/GenBank/DDBJ databases">
        <authorList>
            <person name="Brito A."/>
        </authorList>
    </citation>
    <scope>NUCLEOTIDE SEQUENCE [LARGE SCALE GENOMIC DNA]</scope>
    <source>
        <strain evidence="8">1</strain>
    </source>
</reference>